<dbReference type="RefSeq" id="WP_112340705.1">
    <property type="nucleotide sequence ID" value="NZ_QMKK01000021.1"/>
</dbReference>
<feature type="transmembrane region" description="Helical" evidence="7">
    <location>
        <begin position="312"/>
        <end position="336"/>
    </location>
</feature>
<protein>
    <submittedName>
        <fullName evidence="8">MFS transporter</fullName>
    </submittedName>
</protein>
<sequence length="411" mass="44086">MFVLKPLSQRSISLLWAGQVLAATGSEFYMVAVVWIAADFIGSDAGYVSALQSGALLIGSFFGGIVTDRWRHSTTMIASDLMRAALLLMLSLAGLLHMMSLPLLMVLAGCIALLTSAFDPSLQATLPRIAVDPDVRHATNGLFDATRRMARILGPSLIALVNGFLPKSQFFTVTAATFGLSALAVWLAVARLPAAPRRREFSGMAAVVDGVLGGWRAARGHAAILYGLFTNLMGNIAWAMGILLGMILHLRETSADPLTDYSLMMTAYGVGNLTTNLILSSVRPRRPVVWIVAAKLIFGAGVFLLPLMHDRIWLMIVACFAAINGPFENLAMLHLMQTRSEPHRLAQVYRLLMCAIFTGLLLAYLMSPSLFAWFGIGPSIMGSGAAVFISGLIGIGLLAWKQAHPASAKAV</sequence>
<feature type="transmembrane region" description="Helical" evidence="7">
    <location>
        <begin position="348"/>
        <end position="374"/>
    </location>
</feature>
<evidence type="ECO:0000313" key="9">
    <source>
        <dbReference type="Proteomes" id="UP000251205"/>
    </source>
</evidence>
<organism evidence="8 9">
    <name type="scientific">Rhizobium tropici</name>
    <dbReference type="NCBI Taxonomy" id="398"/>
    <lineage>
        <taxon>Bacteria</taxon>
        <taxon>Pseudomonadati</taxon>
        <taxon>Pseudomonadota</taxon>
        <taxon>Alphaproteobacteria</taxon>
        <taxon>Hyphomicrobiales</taxon>
        <taxon>Rhizobiaceae</taxon>
        <taxon>Rhizobium/Agrobacterium group</taxon>
        <taxon>Rhizobium</taxon>
    </lineage>
</organism>
<feature type="transmembrane region" description="Helical" evidence="7">
    <location>
        <begin position="223"/>
        <end position="249"/>
    </location>
</feature>
<keyword evidence="5 7" id="KW-1133">Transmembrane helix</keyword>
<feature type="transmembrane region" description="Helical" evidence="7">
    <location>
        <begin position="288"/>
        <end position="306"/>
    </location>
</feature>
<dbReference type="Pfam" id="PF07690">
    <property type="entry name" value="MFS_1"/>
    <property type="match status" value="1"/>
</dbReference>
<evidence type="ECO:0000256" key="6">
    <source>
        <dbReference type="ARBA" id="ARBA00023136"/>
    </source>
</evidence>
<gene>
    <name evidence="8" type="ORF">DQ393_05070</name>
</gene>
<keyword evidence="6 7" id="KW-0472">Membrane</keyword>
<evidence type="ECO:0000256" key="2">
    <source>
        <dbReference type="ARBA" id="ARBA00022448"/>
    </source>
</evidence>
<dbReference type="PANTHER" id="PTHR43266:SF2">
    <property type="entry name" value="MAJOR FACILITATOR SUPERFAMILY (MFS) PROFILE DOMAIN-CONTAINING PROTEIN"/>
    <property type="match status" value="1"/>
</dbReference>
<feature type="transmembrane region" description="Helical" evidence="7">
    <location>
        <begin position="170"/>
        <end position="189"/>
    </location>
</feature>
<dbReference type="EMBL" id="QMKK01000021">
    <property type="protein sequence ID" value="RAX42754.1"/>
    <property type="molecule type" value="Genomic_DNA"/>
</dbReference>
<feature type="transmembrane region" description="Helical" evidence="7">
    <location>
        <begin position="87"/>
        <end position="114"/>
    </location>
</feature>
<dbReference type="Gene3D" id="1.20.1250.20">
    <property type="entry name" value="MFS general substrate transporter like domains"/>
    <property type="match status" value="1"/>
</dbReference>
<dbReference type="AlphaFoldDB" id="A0A329YK27"/>
<dbReference type="InterPro" id="IPR011701">
    <property type="entry name" value="MFS"/>
</dbReference>
<evidence type="ECO:0000256" key="7">
    <source>
        <dbReference type="SAM" id="Phobius"/>
    </source>
</evidence>
<evidence type="ECO:0000313" key="8">
    <source>
        <dbReference type="EMBL" id="RAX42754.1"/>
    </source>
</evidence>
<comment type="subcellular location">
    <subcellularLocation>
        <location evidence="1">Cell membrane</location>
        <topology evidence="1">Multi-pass membrane protein</topology>
    </subcellularLocation>
</comment>
<feature type="transmembrane region" description="Helical" evidence="7">
    <location>
        <begin position="380"/>
        <end position="400"/>
    </location>
</feature>
<accession>A0A329YK27</accession>
<dbReference type="GO" id="GO:0005886">
    <property type="term" value="C:plasma membrane"/>
    <property type="evidence" value="ECO:0007669"/>
    <property type="project" value="UniProtKB-SubCell"/>
</dbReference>
<dbReference type="GO" id="GO:0022857">
    <property type="term" value="F:transmembrane transporter activity"/>
    <property type="evidence" value="ECO:0007669"/>
    <property type="project" value="InterPro"/>
</dbReference>
<keyword evidence="4 7" id="KW-0812">Transmembrane</keyword>
<dbReference type="Proteomes" id="UP000251205">
    <property type="component" value="Unassembled WGS sequence"/>
</dbReference>
<dbReference type="InterPro" id="IPR036259">
    <property type="entry name" value="MFS_trans_sf"/>
</dbReference>
<feature type="transmembrane region" description="Helical" evidence="7">
    <location>
        <begin position="12"/>
        <end position="38"/>
    </location>
</feature>
<dbReference type="CDD" id="cd06173">
    <property type="entry name" value="MFS_MefA_like"/>
    <property type="match status" value="1"/>
</dbReference>
<keyword evidence="2" id="KW-0813">Transport</keyword>
<feature type="transmembrane region" description="Helical" evidence="7">
    <location>
        <begin position="261"/>
        <end position="279"/>
    </location>
</feature>
<keyword evidence="3" id="KW-1003">Cell membrane</keyword>
<evidence type="ECO:0000256" key="4">
    <source>
        <dbReference type="ARBA" id="ARBA00022692"/>
    </source>
</evidence>
<feature type="transmembrane region" description="Helical" evidence="7">
    <location>
        <begin position="50"/>
        <end position="67"/>
    </location>
</feature>
<reference evidence="8 9" key="1">
    <citation type="submission" date="2018-06" db="EMBL/GenBank/DDBJ databases">
        <title>Whole Genome Sequence of an efficient microsymbiont, Rhizobium tropici.</title>
        <authorList>
            <person name="Srinivasan R."/>
            <person name="Singh H.V."/>
            <person name="Srivastava R."/>
            <person name="Kumari B."/>
            <person name="Radhakrishna A."/>
        </authorList>
    </citation>
    <scope>NUCLEOTIDE SEQUENCE [LARGE SCALE GENOMIC DNA]</scope>
    <source>
        <strain evidence="8 9">IGFRI Rhizo-19</strain>
    </source>
</reference>
<comment type="caution">
    <text evidence="8">The sequence shown here is derived from an EMBL/GenBank/DDBJ whole genome shotgun (WGS) entry which is preliminary data.</text>
</comment>
<dbReference type="PANTHER" id="PTHR43266">
    <property type="entry name" value="MACROLIDE-EFFLUX PROTEIN"/>
    <property type="match status" value="1"/>
</dbReference>
<evidence type="ECO:0000256" key="5">
    <source>
        <dbReference type="ARBA" id="ARBA00022989"/>
    </source>
</evidence>
<evidence type="ECO:0000256" key="3">
    <source>
        <dbReference type="ARBA" id="ARBA00022475"/>
    </source>
</evidence>
<dbReference type="OrthoDB" id="9775268at2"/>
<proteinExistence type="predicted"/>
<evidence type="ECO:0000256" key="1">
    <source>
        <dbReference type="ARBA" id="ARBA00004651"/>
    </source>
</evidence>
<name>A0A329YK27_RHITR</name>
<dbReference type="SUPFAM" id="SSF103473">
    <property type="entry name" value="MFS general substrate transporter"/>
    <property type="match status" value="1"/>
</dbReference>